<dbReference type="InterPro" id="IPR000719">
    <property type="entry name" value="Prot_kinase_dom"/>
</dbReference>
<dbReference type="PROSITE" id="PS00108">
    <property type="entry name" value="PROTEIN_KINASE_ST"/>
    <property type="match status" value="1"/>
</dbReference>
<feature type="compositionally biased region" description="Polar residues" evidence="8">
    <location>
        <begin position="1"/>
        <end position="17"/>
    </location>
</feature>
<dbReference type="Proteomes" id="UP000033140">
    <property type="component" value="Unassembled WGS sequence"/>
</dbReference>
<keyword evidence="4 7" id="KW-0547">Nucleotide-binding</keyword>
<dbReference type="SMART" id="SM00220">
    <property type="entry name" value="S_TKc"/>
    <property type="match status" value="1"/>
</dbReference>
<reference evidence="10 11" key="2">
    <citation type="journal article" date="2014" name="J. Gen. Appl. Microbiol.">
        <title>The early diverging ascomycetous budding yeast Saitoella complicata has three histone deacetylases belonging to the Clr6, Hos2, and Rpd3 lineages.</title>
        <authorList>
            <person name="Nishida H."/>
            <person name="Matsumoto T."/>
            <person name="Kondo S."/>
            <person name="Hamamoto M."/>
            <person name="Yoshikawa H."/>
        </authorList>
    </citation>
    <scope>NUCLEOTIDE SEQUENCE [LARGE SCALE GENOMIC DNA]</scope>
    <source>
        <strain evidence="10 11">NRRL Y-17804</strain>
    </source>
</reference>
<dbReference type="InterPro" id="IPR050494">
    <property type="entry name" value="Ser_Thr_dual-spec_kinase"/>
</dbReference>
<feature type="region of interest" description="Disordered" evidence="8">
    <location>
        <begin position="304"/>
        <end position="422"/>
    </location>
</feature>
<dbReference type="AlphaFoldDB" id="A0A0E9NSE4"/>
<dbReference type="PROSITE" id="PS00107">
    <property type="entry name" value="PROTEIN_KINASE_ATP"/>
    <property type="match status" value="1"/>
</dbReference>
<feature type="region of interest" description="Disordered" evidence="8">
    <location>
        <begin position="920"/>
        <end position="957"/>
    </location>
</feature>
<keyword evidence="3" id="KW-0808">Transferase</keyword>
<accession>A0A0E9NSE4</accession>
<evidence type="ECO:0000256" key="1">
    <source>
        <dbReference type="ARBA" id="ARBA00008867"/>
    </source>
</evidence>
<keyword evidence="6 7" id="KW-0067">ATP-binding</keyword>
<feature type="compositionally biased region" description="Basic and acidic residues" evidence="8">
    <location>
        <begin position="145"/>
        <end position="161"/>
    </location>
</feature>
<keyword evidence="2" id="KW-0723">Serine/threonine-protein kinase</keyword>
<evidence type="ECO:0000256" key="2">
    <source>
        <dbReference type="ARBA" id="ARBA00022527"/>
    </source>
</evidence>
<feature type="compositionally biased region" description="Low complexity" evidence="8">
    <location>
        <begin position="920"/>
        <end position="940"/>
    </location>
</feature>
<dbReference type="InterPro" id="IPR008271">
    <property type="entry name" value="Ser/Thr_kinase_AS"/>
</dbReference>
<evidence type="ECO:0000256" key="4">
    <source>
        <dbReference type="ARBA" id="ARBA00022741"/>
    </source>
</evidence>
<dbReference type="GO" id="GO:0004674">
    <property type="term" value="F:protein serine/threonine kinase activity"/>
    <property type="evidence" value="ECO:0007669"/>
    <property type="project" value="UniProtKB-KW"/>
</dbReference>
<comment type="caution">
    <text evidence="10">The sequence shown here is derived from an EMBL/GenBank/DDBJ whole genome shotgun (WGS) entry which is preliminary data.</text>
</comment>
<dbReference type="STRING" id="698492.A0A0E9NSE4"/>
<feature type="compositionally biased region" description="Polar residues" evidence="8">
    <location>
        <begin position="82"/>
        <end position="111"/>
    </location>
</feature>
<feature type="region of interest" description="Disordered" evidence="8">
    <location>
        <begin position="51"/>
        <end position="234"/>
    </location>
</feature>
<dbReference type="PROSITE" id="PS50011">
    <property type="entry name" value="PROTEIN_KINASE_DOM"/>
    <property type="match status" value="1"/>
</dbReference>
<feature type="region of interest" description="Disordered" evidence="8">
    <location>
        <begin position="1"/>
        <end position="22"/>
    </location>
</feature>
<feature type="compositionally biased region" description="Basic and acidic residues" evidence="8">
    <location>
        <begin position="393"/>
        <end position="402"/>
    </location>
</feature>
<dbReference type="Gene3D" id="3.30.200.20">
    <property type="entry name" value="Phosphorylase Kinase, domain 1"/>
    <property type="match status" value="1"/>
</dbReference>
<dbReference type="Gene3D" id="1.10.510.10">
    <property type="entry name" value="Transferase(Phosphotransferase) domain 1"/>
    <property type="match status" value="1"/>
</dbReference>
<evidence type="ECO:0000259" key="9">
    <source>
        <dbReference type="PROSITE" id="PS50011"/>
    </source>
</evidence>
<dbReference type="PANTHER" id="PTHR24058">
    <property type="entry name" value="DUAL SPECIFICITY PROTEIN KINASE"/>
    <property type="match status" value="1"/>
</dbReference>
<evidence type="ECO:0000256" key="7">
    <source>
        <dbReference type="PROSITE-ProRule" id="PRU10141"/>
    </source>
</evidence>
<evidence type="ECO:0000256" key="6">
    <source>
        <dbReference type="ARBA" id="ARBA00022840"/>
    </source>
</evidence>
<sequence>MSSPRKPTLTRTVSPTDRASRRKSAYMFDQAFEVPPVPALPKGLERVMQPTKASLARSRASVISPTAGRVASGAGMNAAPSGYQSSVRTASTPVRGSLRSEGTTPPTTSKPGVNATPRQPPTTTSRTRIPSASYASTGSVATALRETKADGLGTGRRESPRTRTLRHVSATVQPVRSSNMPSSTPPTPFQRPSPVTHTTQTRPTPFARPPSGTTSSTTSQQRSKPALEPLVLPPYYLKNPGSAMGGRIKVGESPIKSAKGVGVGSRPPSSGTPLATGFETPKKFSGTGLVDKERKLKTPLTASRYTFFGGGGKREESPVTPTATSKHVPPKPLNKSISMADGLHSVTKPYPPTSSAHAPGEKIRGHRKEKSMSFAQAGSEVKGFFKSLSRSGSRKEKERKSVLGDPVPPLPSAPPTSYGERRRKLSFGGFGFGKGDKLGLDAMGPPPLPWSSPGKVERTVVEVKELNIAAVDAEMRNLQTGRKHLADAAEREKERLVEELWERSTRGRELTERELRDADLTLYEVGEIRDYNPVWFTGVPGTKKRQGDIARGEAGAGYDDERGDYLPVMGDHLAYRYQCVDMLGKGSFGSVIRCLDWKSGQWVAIKIIRNKKRFHAQAVIEVDILRRLTDWDPDDVARVVRVEDDFYFRGHLCIVTGLLGMNLYEFVKGNGFIGCSLEMIRRFTIQLLESLVLLYKHKVIHCDLKPENVLLSHSLSSEIRTIDFGSSCFENEKVYTYIQSRFYRSPEVILGMNYGMPIDMWSLGCILAELYTGFPIFPGEDEKEQLACIMEIFGPPERHLIEKSDRRRIFFESNLKPKLHKSSKGKIRRPSTKSLAQALKFTAADDSFLDFITKCLKWSPDARMTPMEALQHDFVTGVVRSKSPTKARARVTSTIVASPLAPSGRPLPDLPKWNAPSKISPSTFGSGQSSTTSVSTSIGTPVRSSPAKGNTIGGSQGYSLRSRIAATTQSGSGMASAAARTVTVGIDTTPRRNIFNLLDPLLEEGASWNLGAANVKVIHLKLQLTSPKRDKVRTRTNAHPRKTVLKKKIKPTHLAEKCRKSGTSQLKRSEVKKRENQKYEEKDQEVELVISSAFHQLLPH</sequence>
<feature type="compositionally biased region" description="Polar residues" evidence="8">
    <location>
        <begin position="193"/>
        <end position="203"/>
    </location>
</feature>
<organism evidence="10 11">
    <name type="scientific">Saitoella complicata (strain BCRC 22490 / CBS 7301 / JCM 7358 / NBRC 10748 / NRRL Y-17804)</name>
    <dbReference type="NCBI Taxonomy" id="698492"/>
    <lineage>
        <taxon>Eukaryota</taxon>
        <taxon>Fungi</taxon>
        <taxon>Dikarya</taxon>
        <taxon>Ascomycota</taxon>
        <taxon>Taphrinomycotina</taxon>
        <taxon>Taphrinomycotina incertae sedis</taxon>
        <taxon>Saitoella</taxon>
    </lineage>
</organism>
<feature type="region of interest" description="Disordered" evidence="8">
    <location>
        <begin position="1057"/>
        <end position="1080"/>
    </location>
</feature>
<reference evidence="10 11" key="1">
    <citation type="journal article" date="2011" name="J. Gen. Appl. Microbiol.">
        <title>Draft genome sequencing of the enigmatic yeast Saitoella complicata.</title>
        <authorList>
            <person name="Nishida H."/>
            <person name="Hamamoto M."/>
            <person name="Sugiyama J."/>
        </authorList>
    </citation>
    <scope>NUCLEOTIDE SEQUENCE [LARGE SCALE GENOMIC DNA]</scope>
    <source>
        <strain evidence="10 11">NRRL Y-17804</strain>
    </source>
</reference>
<dbReference type="GO" id="GO:0005737">
    <property type="term" value="C:cytoplasm"/>
    <property type="evidence" value="ECO:0007669"/>
    <property type="project" value="TreeGrafter"/>
</dbReference>
<reference evidence="10 11" key="3">
    <citation type="journal article" date="2015" name="Genome Announc.">
        <title>Draft Genome Sequence of the Archiascomycetous Yeast Saitoella complicata.</title>
        <authorList>
            <person name="Yamauchi K."/>
            <person name="Kondo S."/>
            <person name="Hamamoto M."/>
            <person name="Takahashi Y."/>
            <person name="Ogura Y."/>
            <person name="Hayashi T."/>
            <person name="Nishida H."/>
        </authorList>
    </citation>
    <scope>NUCLEOTIDE SEQUENCE [LARGE SCALE GENOMIC DNA]</scope>
    <source>
        <strain evidence="10 11">NRRL Y-17804</strain>
    </source>
</reference>
<name>A0A0E9NSE4_SAICN</name>
<comment type="similarity">
    <text evidence="1">Belongs to the protein kinase superfamily. CMGC Ser/Thr protein kinase family. MNB/DYRK subfamily.</text>
</comment>
<feature type="region of interest" description="Disordered" evidence="8">
    <location>
        <begin position="257"/>
        <end position="291"/>
    </location>
</feature>
<gene>
    <name evidence="10" type="ORF">G7K_6884-t1</name>
</gene>
<evidence type="ECO:0000256" key="5">
    <source>
        <dbReference type="ARBA" id="ARBA00022777"/>
    </source>
</evidence>
<keyword evidence="5" id="KW-0418">Kinase</keyword>
<evidence type="ECO:0000313" key="11">
    <source>
        <dbReference type="Proteomes" id="UP000033140"/>
    </source>
</evidence>
<feature type="compositionally biased region" description="Basic and acidic residues" evidence="8">
    <location>
        <begin position="1067"/>
        <end position="1080"/>
    </location>
</feature>
<evidence type="ECO:0000256" key="3">
    <source>
        <dbReference type="ARBA" id="ARBA00022679"/>
    </source>
</evidence>
<protein>
    <recommendedName>
        <fullName evidence="9">Protein kinase domain-containing protein</fullName>
    </recommendedName>
</protein>
<dbReference type="GO" id="GO:0005524">
    <property type="term" value="F:ATP binding"/>
    <property type="evidence" value="ECO:0007669"/>
    <property type="project" value="UniProtKB-UniRule"/>
</dbReference>
<dbReference type="PANTHER" id="PTHR24058:SF22">
    <property type="entry name" value="DUAL SPECIFICITY TYROSINE-PHOSPHORYLATION-REGULATED KINASE 4"/>
    <property type="match status" value="1"/>
</dbReference>
<dbReference type="CDD" id="cd14210">
    <property type="entry name" value="PKc_DYRK"/>
    <property type="match status" value="1"/>
</dbReference>
<dbReference type="GO" id="GO:0005856">
    <property type="term" value="C:cytoskeleton"/>
    <property type="evidence" value="ECO:0007669"/>
    <property type="project" value="TreeGrafter"/>
</dbReference>
<dbReference type="SUPFAM" id="SSF56112">
    <property type="entry name" value="Protein kinase-like (PK-like)"/>
    <property type="match status" value="1"/>
</dbReference>
<feature type="domain" description="Protein kinase" evidence="9">
    <location>
        <begin position="577"/>
        <end position="875"/>
    </location>
</feature>
<proteinExistence type="inferred from homology"/>
<dbReference type="EMBL" id="BACD03000090">
    <property type="protein sequence ID" value="GAO52817.1"/>
    <property type="molecule type" value="Genomic_DNA"/>
</dbReference>
<evidence type="ECO:0000256" key="8">
    <source>
        <dbReference type="SAM" id="MobiDB-lite"/>
    </source>
</evidence>
<keyword evidence="11" id="KW-1185">Reference proteome</keyword>
<feature type="binding site" evidence="7">
    <location>
        <position position="606"/>
    </location>
    <ligand>
        <name>ATP</name>
        <dbReference type="ChEBI" id="CHEBI:30616"/>
    </ligand>
</feature>
<dbReference type="InterPro" id="IPR011009">
    <property type="entry name" value="Kinase-like_dom_sf"/>
</dbReference>
<dbReference type="Pfam" id="PF00069">
    <property type="entry name" value="Pkinase"/>
    <property type="match status" value="1"/>
</dbReference>
<dbReference type="OMA" id="SETQHIS"/>
<evidence type="ECO:0000313" key="10">
    <source>
        <dbReference type="EMBL" id="GAO52817.1"/>
    </source>
</evidence>
<feature type="compositionally biased region" description="Low complexity" evidence="8">
    <location>
        <begin position="121"/>
        <end position="133"/>
    </location>
</feature>
<dbReference type="InterPro" id="IPR017441">
    <property type="entry name" value="Protein_kinase_ATP_BS"/>
</dbReference>